<sequence length="156" mass="15903">MSGAHRQVGRPVALLVLLMMGVLAVVLLARPGEDAATAPSADPAGSSTAPPSVLSTPAEEEFCAGFRKLAAAQSEYAAAPDARAVELLRDAADELVGLGVPETMTLPARGGYHTVLEGIYASIGMSLDRSAVGALDEPGANDDAAFSSYLSQYCPA</sequence>
<evidence type="ECO:0000256" key="1">
    <source>
        <dbReference type="SAM" id="Phobius"/>
    </source>
</evidence>
<keyword evidence="1" id="KW-1133">Transmembrane helix</keyword>
<accession>A0ABZ0ZPW8</accession>
<evidence type="ECO:0008006" key="4">
    <source>
        <dbReference type="Google" id="ProtNLM"/>
    </source>
</evidence>
<gene>
    <name evidence="2" type="ORF">SHK19_20775</name>
</gene>
<organism evidence="2 3">
    <name type="scientific">Nocardioides bizhenqiangii</name>
    <dbReference type="NCBI Taxonomy" id="3095076"/>
    <lineage>
        <taxon>Bacteria</taxon>
        <taxon>Bacillati</taxon>
        <taxon>Actinomycetota</taxon>
        <taxon>Actinomycetes</taxon>
        <taxon>Propionibacteriales</taxon>
        <taxon>Nocardioidaceae</taxon>
        <taxon>Nocardioides</taxon>
    </lineage>
</organism>
<dbReference type="Proteomes" id="UP001327225">
    <property type="component" value="Chromosome"/>
</dbReference>
<evidence type="ECO:0000313" key="2">
    <source>
        <dbReference type="EMBL" id="WQQ26379.1"/>
    </source>
</evidence>
<keyword evidence="1" id="KW-0472">Membrane</keyword>
<keyword evidence="1" id="KW-0812">Transmembrane</keyword>
<reference evidence="3" key="1">
    <citation type="submission" date="2023-12" db="EMBL/GenBank/DDBJ databases">
        <title>Novel species in genus Nocardioides.</title>
        <authorList>
            <person name="Zhou H."/>
        </authorList>
    </citation>
    <scope>NUCLEOTIDE SEQUENCE [LARGE SCALE GENOMIC DNA]</scope>
    <source>
        <strain evidence="3">HM61</strain>
    </source>
</reference>
<feature type="transmembrane region" description="Helical" evidence="1">
    <location>
        <begin position="12"/>
        <end position="29"/>
    </location>
</feature>
<proteinExistence type="predicted"/>
<name>A0ABZ0ZPW8_9ACTN</name>
<protein>
    <recommendedName>
        <fullName evidence="4">DUF732 domain-containing protein</fullName>
    </recommendedName>
</protein>
<evidence type="ECO:0000313" key="3">
    <source>
        <dbReference type="Proteomes" id="UP001327225"/>
    </source>
</evidence>
<keyword evidence="3" id="KW-1185">Reference proteome</keyword>
<dbReference type="EMBL" id="CP141059">
    <property type="protein sequence ID" value="WQQ26379.1"/>
    <property type="molecule type" value="Genomic_DNA"/>
</dbReference>
<dbReference type="RefSeq" id="WP_322937350.1">
    <property type="nucleotide sequence ID" value="NZ_CP141059.1"/>
</dbReference>